<reference evidence="10 11" key="3">
    <citation type="journal article" date="2015" name="Genome Announc.">
        <title>Draft Genome Sequence of the Archiascomycetous Yeast Saitoella complicata.</title>
        <authorList>
            <person name="Yamauchi K."/>
            <person name="Kondo S."/>
            <person name="Hamamoto M."/>
            <person name="Takahashi Y."/>
            <person name="Ogura Y."/>
            <person name="Hayashi T."/>
            <person name="Nishida H."/>
        </authorList>
    </citation>
    <scope>NUCLEOTIDE SEQUENCE [LARGE SCALE GENOMIC DNA]</scope>
    <source>
        <strain evidence="10 11">NRRL Y-17804</strain>
    </source>
</reference>
<dbReference type="InterPro" id="IPR000717">
    <property type="entry name" value="PCI_dom"/>
</dbReference>
<dbReference type="PANTHER" id="PTHR10678">
    <property type="entry name" value="26S PROTEASOME NON-ATPASE REGULATORY SUBUNIT 11/COP9 SIGNALOSOME COMPLEX SUBUNIT 2"/>
    <property type="match status" value="1"/>
</dbReference>
<feature type="domain" description="PCI" evidence="9">
    <location>
        <begin position="269"/>
        <end position="438"/>
    </location>
</feature>
<evidence type="ECO:0000259" key="9">
    <source>
        <dbReference type="PROSITE" id="PS50250"/>
    </source>
</evidence>
<evidence type="ECO:0000256" key="7">
    <source>
        <dbReference type="ARBA" id="ARBA00023242"/>
    </source>
</evidence>
<dbReference type="STRING" id="698492.A0A0E9NKB1"/>
<sequence>MQVCSQQPWNRDIAMSDDDDFMMDDDETYDFDYEDDDDEQGDQDVDIENMYYNAKAMKEDDPEAAIVEFRKVVEKEKEEGQKGDWGFKALKQIIKLSFLRGDKESTFKDYKELLTYTKSAVTRNYSEKSLNNILDRISSSATLDTDFMERFYSTTLESLQEAKNDRLFLKTNLKLAKLWLDRGEWGRLNKSLKGLHAALAKEGEEGLESENKGTYLLEVYALEIQMYTATKNNKKLKDLYHRTLHVKSAIPHPRIMGVIRECGGKMHMNEKQWQEAQTDFFESFRNYDEAGSLQRIQVLKYLVLATMLAQSDINPFDSQETKPYQSHPEITAMTSLVNAYQRNELEEFQRILRLNKTAIMSDPFIRAYIDDVLRNIRTSVLLALIKPYTRVTLSSIATHLKITVEEVEELCVALILDARIKGRIDGVQGILELEREKAVERERYEALRRVSESVGGLTKTAFEGLKVM</sequence>
<keyword evidence="5" id="KW-0963">Cytoplasm</keyword>
<dbReference type="AlphaFoldDB" id="A0A0E9NKB1"/>
<evidence type="ECO:0000256" key="5">
    <source>
        <dbReference type="ARBA" id="ARBA00022490"/>
    </source>
</evidence>
<dbReference type="SUPFAM" id="SSF46785">
    <property type="entry name" value="Winged helix' DNA-binding domain"/>
    <property type="match status" value="1"/>
</dbReference>
<dbReference type="SMART" id="SM00753">
    <property type="entry name" value="PAM"/>
    <property type="match status" value="1"/>
</dbReference>
<organism evidence="10 11">
    <name type="scientific">Saitoella complicata (strain BCRC 22490 / CBS 7301 / JCM 7358 / NBRC 10748 / NRRL Y-17804)</name>
    <dbReference type="NCBI Taxonomy" id="698492"/>
    <lineage>
        <taxon>Eukaryota</taxon>
        <taxon>Fungi</taxon>
        <taxon>Dikarya</taxon>
        <taxon>Ascomycota</taxon>
        <taxon>Taphrinomycotina</taxon>
        <taxon>Taphrinomycotina incertae sedis</taxon>
        <taxon>Saitoella</taxon>
    </lineage>
</organism>
<dbReference type="Gene3D" id="1.25.40.570">
    <property type="match status" value="1"/>
</dbReference>
<comment type="similarity">
    <text evidence="3">Belongs to the CSN2 family.</text>
</comment>
<name>A0A0E9NKB1_SAICN</name>
<evidence type="ECO:0000256" key="6">
    <source>
        <dbReference type="ARBA" id="ARBA00022790"/>
    </source>
</evidence>
<evidence type="ECO:0000256" key="3">
    <source>
        <dbReference type="ARBA" id="ARBA00009318"/>
    </source>
</evidence>
<dbReference type="GO" id="GO:0005737">
    <property type="term" value="C:cytoplasm"/>
    <property type="evidence" value="ECO:0007669"/>
    <property type="project" value="UniProtKB-SubCell"/>
</dbReference>
<dbReference type="EMBL" id="BACD03000031">
    <property type="protein sequence ID" value="GAO50279.1"/>
    <property type="molecule type" value="Genomic_DNA"/>
</dbReference>
<feature type="compositionally biased region" description="Acidic residues" evidence="8">
    <location>
        <begin position="15"/>
        <end position="43"/>
    </location>
</feature>
<dbReference type="OMA" id="SEENWKD"/>
<dbReference type="InterPro" id="IPR036390">
    <property type="entry name" value="WH_DNA-bd_sf"/>
</dbReference>
<gene>
    <name evidence="10" type="ORF">G7K_4409-t1</name>
</gene>
<keyword evidence="11" id="KW-1185">Reference proteome</keyword>
<keyword evidence="7" id="KW-0539">Nucleus</keyword>
<evidence type="ECO:0000256" key="2">
    <source>
        <dbReference type="ARBA" id="ARBA00004496"/>
    </source>
</evidence>
<evidence type="ECO:0000313" key="11">
    <source>
        <dbReference type="Proteomes" id="UP000033140"/>
    </source>
</evidence>
<dbReference type="FunFam" id="1.25.40.570:FF:000006">
    <property type="entry name" value="COP9 signalosome complex subunit 2"/>
    <property type="match status" value="1"/>
</dbReference>
<dbReference type="Pfam" id="PF01399">
    <property type="entry name" value="PCI"/>
    <property type="match status" value="1"/>
</dbReference>
<comment type="subcellular location">
    <subcellularLocation>
        <location evidence="2">Cytoplasm</location>
    </subcellularLocation>
    <subcellularLocation>
        <location evidence="1">Nucleus</location>
    </subcellularLocation>
</comment>
<proteinExistence type="inferred from homology"/>
<reference evidence="10 11" key="2">
    <citation type="journal article" date="2014" name="J. Gen. Appl. Microbiol.">
        <title>The early diverging ascomycetous budding yeast Saitoella complicata has three histone deacetylases belonging to the Clr6, Hos2, and Rpd3 lineages.</title>
        <authorList>
            <person name="Nishida H."/>
            <person name="Matsumoto T."/>
            <person name="Kondo S."/>
            <person name="Hamamoto M."/>
            <person name="Yoshikawa H."/>
        </authorList>
    </citation>
    <scope>NUCLEOTIDE SEQUENCE [LARGE SCALE GENOMIC DNA]</scope>
    <source>
        <strain evidence="10 11">NRRL Y-17804</strain>
    </source>
</reference>
<evidence type="ECO:0000256" key="1">
    <source>
        <dbReference type="ARBA" id="ARBA00004123"/>
    </source>
</evidence>
<accession>A0A0E9NKB1</accession>
<evidence type="ECO:0000256" key="8">
    <source>
        <dbReference type="SAM" id="MobiDB-lite"/>
    </source>
</evidence>
<feature type="region of interest" description="Disordered" evidence="8">
    <location>
        <begin position="1"/>
        <end position="43"/>
    </location>
</feature>
<dbReference type="GO" id="GO:0008180">
    <property type="term" value="C:COP9 signalosome"/>
    <property type="evidence" value="ECO:0007669"/>
    <property type="project" value="UniProtKB-KW"/>
</dbReference>
<dbReference type="InterPro" id="IPR050871">
    <property type="entry name" value="26S_Proteasome/COP9_Components"/>
</dbReference>
<dbReference type="SMART" id="SM00088">
    <property type="entry name" value="PINT"/>
    <property type="match status" value="1"/>
</dbReference>
<dbReference type="PROSITE" id="PS50250">
    <property type="entry name" value="PCI"/>
    <property type="match status" value="1"/>
</dbReference>
<evidence type="ECO:0000313" key="10">
    <source>
        <dbReference type="EMBL" id="GAO50279.1"/>
    </source>
</evidence>
<comment type="caution">
    <text evidence="10">The sequence shown here is derived from an EMBL/GenBank/DDBJ whole genome shotgun (WGS) entry which is preliminary data.</text>
</comment>
<protein>
    <recommendedName>
        <fullName evidence="4">COP9 signalosome complex subunit 2</fullName>
    </recommendedName>
</protein>
<dbReference type="Proteomes" id="UP000033140">
    <property type="component" value="Unassembled WGS sequence"/>
</dbReference>
<evidence type="ECO:0000256" key="4">
    <source>
        <dbReference type="ARBA" id="ARBA00014879"/>
    </source>
</evidence>
<keyword evidence="6" id="KW-0736">Signalosome</keyword>
<reference evidence="10 11" key="1">
    <citation type="journal article" date="2011" name="J. Gen. Appl. Microbiol.">
        <title>Draft genome sequencing of the enigmatic yeast Saitoella complicata.</title>
        <authorList>
            <person name="Nishida H."/>
            <person name="Hamamoto M."/>
            <person name="Sugiyama J."/>
        </authorList>
    </citation>
    <scope>NUCLEOTIDE SEQUENCE [LARGE SCALE GENOMIC DNA]</scope>
    <source>
        <strain evidence="10 11">NRRL Y-17804</strain>
    </source>
</reference>